<dbReference type="Pfam" id="PF09261">
    <property type="entry name" value="Alpha-mann_mid"/>
    <property type="match status" value="1"/>
</dbReference>
<comment type="catalytic activity">
    <reaction evidence="1">
        <text>Hydrolysis of terminal, non-reducing alpha-D-mannose residues in alpha-D-mannosides.</text>
        <dbReference type="EC" id="3.2.1.24"/>
    </reaction>
</comment>
<dbReference type="Gene3D" id="2.60.40.1360">
    <property type="match status" value="1"/>
</dbReference>
<evidence type="ECO:0000256" key="1">
    <source>
        <dbReference type="ARBA" id="ARBA00000365"/>
    </source>
</evidence>
<dbReference type="PANTHER" id="PTHR11607">
    <property type="entry name" value="ALPHA-MANNOSIDASE"/>
    <property type="match status" value="1"/>
</dbReference>
<dbReference type="EMBL" id="HBUF01233489">
    <property type="protein sequence ID" value="CAG6674317.1"/>
    <property type="molecule type" value="Transcribed_RNA"/>
</dbReference>
<keyword evidence="9 10" id="KW-0326">Glycosidase</keyword>
<dbReference type="EC" id="3.2.1.-" evidence="10"/>
<dbReference type="GO" id="GO:0004559">
    <property type="term" value="F:alpha-mannosidase activity"/>
    <property type="evidence" value="ECO:0007669"/>
    <property type="project" value="UniProtKB-EC"/>
</dbReference>
<evidence type="ECO:0000256" key="8">
    <source>
        <dbReference type="ARBA" id="ARBA00023180"/>
    </source>
</evidence>
<evidence type="ECO:0000256" key="4">
    <source>
        <dbReference type="ARBA" id="ARBA00022723"/>
    </source>
</evidence>
<dbReference type="GO" id="GO:0005764">
    <property type="term" value="C:lysosome"/>
    <property type="evidence" value="ECO:0007669"/>
    <property type="project" value="TreeGrafter"/>
</dbReference>
<sequence>MKVNNIVNTKNKMLEYFWLRSVRYVKSLSQVINMRLLCILGVILSISIVALCYPSFTASKYKSNTDEPVCGYESCPVTKDNVLNVHIIPHSHDDVGWLKTVDQYYWGTKSGIQLAGVQFILDSVIRELVSDPKKKFIYVETAFFWKWWTKQDELVRKQVRLLVNEGRLEFIGGAWAMNDEAAVHYTSTIDQFSWGLRRLNDTFGKCARPRVGWQIDPFGHSREQASLFSQMGYDGFMFGRLDYQDKRHRLDRREMEMIWQGSESIGHKGNIFTHALYNTYSAPNGFCFDILCGEAPLVDDEQSPEYNIKDKITEFIGYVKGQAEYYTSNNIIITMGGDFTYQDASYYFKSLDKLLRYVNKRQDSVYAFYSTPSCYLKAVNAQNLNYTVKTDDFFPYCSDNHACWTGYFTSRPTTKYFERLAFRFSQVTKQLDTQIDAQTDLAPIKEAVGIMQHHDAITGTEKQHVAYDYARIVFSAINETHNVTEEALKKLLIKEDNGHADNIVFYSCLKLNMSECEISERAQNFVVTLYNPLSHPVDYNVRVPVQSSVKYTVHNGSGIEITTQTLPIHPAILNNPARKSSIARVDLVFKAAQIPPLGLLSFFVTGTPSDEIHRPRGSNDVNFVGNNNLGLKLNHDGSIKSVITQSKESSFSQEFAYYIGASGDNRVFERRSSGAYIFRNNGSSIPIVVTSSLTYNGNLVSEIHQTFSVPWINQVIRLYKDTDYIDFQWIVGPIPIDDGNGKEIITRYSMNGHLSNQGVFYTDSNGREMLKRVKDYRPTWNYEVNEPISGNYYPVTSRISLKAESNLTVLVDRAEGGTGMQEGQAEIMVHRRLLHDDAFGVGEALNETENDQGLVVFGHHSVLVNKRADQESLLQLEQFHAPWTFLTPANDFSWESWIHMTRGRYSGLTRPLPSNVHILTLEAWKHGTVLLRLEHIMERSNGDASSTPVRVNIENLFTKFTILSARETNLAANEWLEDSQRLVWKSNQVDEVVQTAKSGKVDLNDIVLGPMEIRTFVLEVSYHG</sequence>
<accession>A0A8D8SUX0</accession>
<organism evidence="13">
    <name type="scientific">Cacopsylla melanoneura</name>
    <dbReference type="NCBI Taxonomy" id="428564"/>
    <lineage>
        <taxon>Eukaryota</taxon>
        <taxon>Metazoa</taxon>
        <taxon>Ecdysozoa</taxon>
        <taxon>Arthropoda</taxon>
        <taxon>Hexapoda</taxon>
        <taxon>Insecta</taxon>
        <taxon>Pterygota</taxon>
        <taxon>Neoptera</taxon>
        <taxon>Paraneoptera</taxon>
        <taxon>Hemiptera</taxon>
        <taxon>Sternorrhyncha</taxon>
        <taxon>Psylloidea</taxon>
        <taxon>Psyllidae</taxon>
        <taxon>Psyllinae</taxon>
        <taxon>Cacopsylla</taxon>
    </lineage>
</organism>
<keyword evidence="5 10" id="KW-0378">Hydrolase</keyword>
<dbReference type="Pfam" id="PF07748">
    <property type="entry name" value="Glyco_hydro_38C"/>
    <property type="match status" value="1"/>
</dbReference>
<dbReference type="SUPFAM" id="SSF74650">
    <property type="entry name" value="Galactose mutarotase-like"/>
    <property type="match status" value="1"/>
</dbReference>
<dbReference type="PANTHER" id="PTHR11607:SF3">
    <property type="entry name" value="LYSOSOMAL ALPHA-MANNOSIDASE"/>
    <property type="match status" value="1"/>
</dbReference>
<dbReference type="Gene3D" id="2.60.40.1180">
    <property type="entry name" value="Golgi alpha-mannosidase II"/>
    <property type="match status" value="1"/>
</dbReference>
<evidence type="ECO:0000256" key="7">
    <source>
        <dbReference type="ARBA" id="ARBA00023157"/>
    </source>
</evidence>
<proteinExistence type="inferred from homology"/>
<evidence type="ECO:0000259" key="12">
    <source>
        <dbReference type="SMART" id="SM00872"/>
    </source>
</evidence>
<dbReference type="FunFam" id="2.70.98.30:FF:000003">
    <property type="entry name" value="Alpha-mannosidase"/>
    <property type="match status" value="1"/>
</dbReference>
<feature type="domain" description="Glycoside hydrolase family 38 central" evidence="12">
    <location>
        <begin position="402"/>
        <end position="473"/>
    </location>
</feature>
<evidence type="ECO:0000256" key="10">
    <source>
        <dbReference type="RuleBase" id="RU361199"/>
    </source>
</evidence>
<dbReference type="FunFam" id="1.20.1270.50:FF:000002">
    <property type="entry name" value="Alpha-mannosidase"/>
    <property type="match status" value="1"/>
</dbReference>
<protein>
    <recommendedName>
        <fullName evidence="3 10">Alpha-mannosidase</fullName>
        <ecNumber evidence="10">3.2.1.-</ecNumber>
    </recommendedName>
</protein>
<comment type="cofactor">
    <cofactor evidence="10">
        <name>Zn(2+)</name>
        <dbReference type="ChEBI" id="CHEBI:29105"/>
    </cofactor>
    <text evidence="10">Binds 1 zinc ion per subunit.</text>
</comment>
<keyword evidence="11" id="KW-0812">Transmembrane</keyword>
<dbReference type="InterPro" id="IPR013780">
    <property type="entry name" value="Glyco_hydro_b"/>
</dbReference>
<dbReference type="GO" id="GO:0030246">
    <property type="term" value="F:carbohydrate binding"/>
    <property type="evidence" value="ECO:0007669"/>
    <property type="project" value="InterPro"/>
</dbReference>
<dbReference type="InterPro" id="IPR015341">
    <property type="entry name" value="Glyco_hydro_38_cen"/>
</dbReference>
<keyword evidence="6 10" id="KW-0862">Zinc</keyword>
<evidence type="ECO:0000256" key="11">
    <source>
        <dbReference type="SAM" id="Phobius"/>
    </source>
</evidence>
<dbReference type="GO" id="GO:0046872">
    <property type="term" value="F:metal ion binding"/>
    <property type="evidence" value="ECO:0007669"/>
    <property type="project" value="UniProtKB-KW"/>
</dbReference>
<reference evidence="13" key="1">
    <citation type="submission" date="2021-05" db="EMBL/GenBank/DDBJ databases">
        <authorList>
            <person name="Alioto T."/>
            <person name="Alioto T."/>
            <person name="Gomez Garrido J."/>
        </authorList>
    </citation>
    <scope>NUCLEOTIDE SEQUENCE</scope>
</reference>
<evidence type="ECO:0000256" key="5">
    <source>
        <dbReference type="ARBA" id="ARBA00022801"/>
    </source>
</evidence>
<keyword evidence="11" id="KW-1133">Transmembrane helix</keyword>
<dbReference type="InterPro" id="IPR050843">
    <property type="entry name" value="Glycosyl_Hydrlase_38"/>
</dbReference>
<comment type="similarity">
    <text evidence="2 10">Belongs to the glycosyl hydrolase 38 family.</text>
</comment>
<evidence type="ECO:0000256" key="3">
    <source>
        <dbReference type="ARBA" id="ARBA00012752"/>
    </source>
</evidence>
<dbReference type="CDD" id="cd10810">
    <property type="entry name" value="GH38N_AMII_LAM_like"/>
    <property type="match status" value="1"/>
</dbReference>
<dbReference type="FunFam" id="3.20.110.10:FF:000001">
    <property type="entry name" value="Alpha-mannosidase"/>
    <property type="match status" value="1"/>
</dbReference>
<dbReference type="SMART" id="SM00872">
    <property type="entry name" value="Alpha-mann_mid"/>
    <property type="match status" value="1"/>
</dbReference>
<dbReference type="GO" id="GO:0006013">
    <property type="term" value="P:mannose metabolic process"/>
    <property type="evidence" value="ECO:0007669"/>
    <property type="project" value="InterPro"/>
</dbReference>
<dbReference type="Gene3D" id="1.20.1270.50">
    <property type="entry name" value="Glycoside hydrolase family 38, central domain"/>
    <property type="match status" value="2"/>
</dbReference>
<evidence type="ECO:0000313" key="13">
    <source>
        <dbReference type="EMBL" id="CAG6674317.1"/>
    </source>
</evidence>
<evidence type="ECO:0000256" key="9">
    <source>
        <dbReference type="ARBA" id="ARBA00023295"/>
    </source>
</evidence>
<dbReference type="Pfam" id="PF01074">
    <property type="entry name" value="Glyco_hydro_38N"/>
    <property type="match status" value="1"/>
</dbReference>
<keyword evidence="4 10" id="KW-0479">Metal-binding</keyword>
<keyword evidence="11" id="KW-0472">Membrane</keyword>
<dbReference type="InterPro" id="IPR011682">
    <property type="entry name" value="Glyco_hydro_38_C"/>
</dbReference>
<dbReference type="InterPro" id="IPR011013">
    <property type="entry name" value="Gal_mutarotase_sf_dom"/>
</dbReference>
<keyword evidence="8" id="KW-0325">Glycoprotein</keyword>
<dbReference type="InterPro" id="IPR027291">
    <property type="entry name" value="Glyco_hydro_38_N_sf"/>
</dbReference>
<dbReference type="FunFam" id="1.20.1270.50:FF:000003">
    <property type="entry name" value="Alpha-mannosidase"/>
    <property type="match status" value="1"/>
</dbReference>
<name>A0A8D8SUX0_9HEMI</name>
<dbReference type="Gene3D" id="2.70.98.30">
    <property type="entry name" value="Golgi alpha-mannosidase II, domain 4"/>
    <property type="match status" value="1"/>
</dbReference>
<dbReference type="SUPFAM" id="SSF88688">
    <property type="entry name" value="Families 57/38 glycoside transferase middle domain"/>
    <property type="match status" value="1"/>
</dbReference>
<dbReference type="SUPFAM" id="SSF88713">
    <property type="entry name" value="Glycoside hydrolase/deacetylase"/>
    <property type="match status" value="1"/>
</dbReference>
<dbReference type="Pfam" id="PF17677">
    <property type="entry name" value="Glyco_hydro38C2"/>
    <property type="match status" value="1"/>
</dbReference>
<dbReference type="InterPro" id="IPR041147">
    <property type="entry name" value="GH38_C"/>
</dbReference>
<evidence type="ECO:0000256" key="6">
    <source>
        <dbReference type="ARBA" id="ARBA00022833"/>
    </source>
</evidence>
<dbReference type="InterPro" id="IPR028995">
    <property type="entry name" value="Glyco_hydro_57/38_cen_sf"/>
</dbReference>
<dbReference type="InterPro" id="IPR000602">
    <property type="entry name" value="Glyco_hydro_38_N"/>
</dbReference>
<dbReference type="InterPro" id="IPR037094">
    <property type="entry name" value="Glyco_hydro_38_cen_sf"/>
</dbReference>
<dbReference type="Gene3D" id="3.20.110.10">
    <property type="entry name" value="Glycoside hydrolase 38, N terminal domain"/>
    <property type="match status" value="1"/>
</dbReference>
<keyword evidence="7" id="KW-1015">Disulfide bond</keyword>
<dbReference type="AlphaFoldDB" id="A0A8D8SUX0"/>
<dbReference type="InterPro" id="IPR011330">
    <property type="entry name" value="Glyco_hydro/deAcase_b/a-brl"/>
</dbReference>
<feature type="transmembrane region" description="Helical" evidence="11">
    <location>
        <begin position="36"/>
        <end position="56"/>
    </location>
</feature>
<evidence type="ECO:0000256" key="2">
    <source>
        <dbReference type="ARBA" id="ARBA00009792"/>
    </source>
</evidence>